<accession>A0A6L5Z5W6</accession>
<keyword evidence="4" id="KW-1185">Reference proteome</keyword>
<dbReference type="PANTHER" id="PTHR12558">
    <property type="entry name" value="CELL DIVISION CYCLE 16,23,27"/>
    <property type="match status" value="1"/>
</dbReference>
<feature type="signal peptide" evidence="2">
    <location>
        <begin position="1"/>
        <end position="21"/>
    </location>
</feature>
<keyword evidence="2" id="KW-0732">Signal</keyword>
<dbReference type="InterPro" id="IPR019734">
    <property type="entry name" value="TPR_rpt"/>
</dbReference>
<evidence type="ECO:0000313" key="4">
    <source>
        <dbReference type="Proteomes" id="UP000474957"/>
    </source>
</evidence>
<name>A0A6L5Z5W6_9RHOB</name>
<dbReference type="EMBL" id="WIND01000031">
    <property type="protein sequence ID" value="MSU91976.1"/>
    <property type="molecule type" value="Genomic_DNA"/>
</dbReference>
<dbReference type="RefSeq" id="WP_154449405.1">
    <property type="nucleotide sequence ID" value="NZ_WIND01000031.1"/>
</dbReference>
<organism evidence="3 4">
    <name type="scientific">Halovulum marinum</name>
    <dbReference type="NCBI Taxonomy" id="2662447"/>
    <lineage>
        <taxon>Bacteria</taxon>
        <taxon>Pseudomonadati</taxon>
        <taxon>Pseudomonadota</taxon>
        <taxon>Alphaproteobacteria</taxon>
        <taxon>Rhodobacterales</taxon>
        <taxon>Paracoccaceae</taxon>
        <taxon>Halovulum</taxon>
    </lineage>
</organism>
<dbReference type="PANTHER" id="PTHR12558:SF13">
    <property type="entry name" value="CELL DIVISION CYCLE PROTEIN 27 HOMOLOG"/>
    <property type="match status" value="1"/>
</dbReference>
<sequence>MIRLLTSCFLCLAVLAAAAQARPLIASSEETAARLCHAFDDSPERLEALCAQALADGVATSAERAALLTLRGDALDLLGRDAEAEAAFRAAAEADPGHLRAYTGLGWLLWRQDREAEAVPYFRKAVDLRPTADGLAGLGSALYRARQAEPAAALELIAAALAIAPDYAWALRERGWIELDEGRPEAALATFDAALARDGDDWNAHYGRSRALAETGAYEAALEAVGRAIAVDGDQHWAYAHRAYVLRRLDRNAQAVTEAARAVALDPDWPGGHVQKALAEEALGRRAQALETFAAALRRGVESAYLLHWYADVLSNDGRMQEAAAMIDRAVARADHDQFDLSLKSWIAVELRDYGTALEAAEGALALDPSMPYPHYYAAVALVNRGRADDGLARFDEAMALGIDRAMIGVFAADLIAAGRFVDAIRLRARY</sequence>
<dbReference type="Proteomes" id="UP000474957">
    <property type="component" value="Unassembled WGS sequence"/>
</dbReference>
<evidence type="ECO:0000256" key="2">
    <source>
        <dbReference type="SAM" id="SignalP"/>
    </source>
</evidence>
<evidence type="ECO:0000313" key="3">
    <source>
        <dbReference type="EMBL" id="MSU91976.1"/>
    </source>
</evidence>
<keyword evidence="1" id="KW-0802">TPR repeat</keyword>
<feature type="chain" id="PRO_5026884621" evidence="2">
    <location>
        <begin position="22"/>
        <end position="431"/>
    </location>
</feature>
<dbReference type="SMART" id="SM00028">
    <property type="entry name" value="TPR"/>
    <property type="match status" value="6"/>
</dbReference>
<proteinExistence type="predicted"/>
<dbReference type="Pfam" id="PF13432">
    <property type="entry name" value="TPR_16"/>
    <property type="match status" value="4"/>
</dbReference>
<protein>
    <submittedName>
        <fullName evidence="3">Tetratricopeptide repeat protein</fullName>
    </submittedName>
</protein>
<dbReference type="AlphaFoldDB" id="A0A6L5Z5W6"/>
<evidence type="ECO:0000256" key="1">
    <source>
        <dbReference type="PROSITE-ProRule" id="PRU00339"/>
    </source>
</evidence>
<feature type="repeat" description="TPR" evidence="1">
    <location>
        <begin position="99"/>
        <end position="132"/>
    </location>
</feature>
<dbReference type="PROSITE" id="PS50005">
    <property type="entry name" value="TPR"/>
    <property type="match status" value="1"/>
</dbReference>
<gene>
    <name evidence="3" type="ORF">GE300_20685</name>
</gene>
<dbReference type="InterPro" id="IPR011990">
    <property type="entry name" value="TPR-like_helical_dom_sf"/>
</dbReference>
<dbReference type="Gene3D" id="1.25.40.10">
    <property type="entry name" value="Tetratricopeptide repeat domain"/>
    <property type="match status" value="4"/>
</dbReference>
<comment type="caution">
    <text evidence="3">The sequence shown here is derived from an EMBL/GenBank/DDBJ whole genome shotgun (WGS) entry which is preliminary data.</text>
</comment>
<reference evidence="3 4" key="1">
    <citation type="submission" date="2019-10" db="EMBL/GenBank/DDBJ databases">
        <title>Cognatihalovulum marinum gen. nov. sp. nov., a new member of the family Rhodobacteraceae isolated from deep seawater of the Northwest Indian Ocean.</title>
        <authorList>
            <person name="Ruan C."/>
            <person name="Wang J."/>
            <person name="Zheng X."/>
            <person name="Song L."/>
            <person name="Zhu Y."/>
            <person name="Huang Y."/>
            <person name="Lu Z."/>
            <person name="Du W."/>
            <person name="Huang L."/>
            <person name="Dai X."/>
        </authorList>
    </citation>
    <scope>NUCLEOTIDE SEQUENCE [LARGE SCALE GENOMIC DNA]</scope>
    <source>
        <strain evidence="3 4">2CG4</strain>
    </source>
</reference>
<dbReference type="SUPFAM" id="SSF48452">
    <property type="entry name" value="TPR-like"/>
    <property type="match status" value="2"/>
</dbReference>